<evidence type="ECO:0000256" key="5">
    <source>
        <dbReference type="ARBA" id="ARBA00023002"/>
    </source>
</evidence>
<evidence type="ECO:0000256" key="3">
    <source>
        <dbReference type="ARBA" id="ARBA00022827"/>
    </source>
</evidence>
<sequence>MLKAHDGAEVDIVDRLPTPFGLVRSGVAPDHPETKIVVNQFSRVAANERCSFFGNVNLGTTVSLSDLCEMYDAVVLAYGAESDRYLGVPGEVYLVGRKGPVQAACTAKELREILGIKDLHVRIQKADLATSPADEEELKESRIQQRVYELFSKAATSNQHHDIVGQRELHFMFFRKPDRFLPSESGNTVSGVHLEKTCLKGVVPNMKGRVLSLDQAEHAIVEQGLYVAGWLKRGPTGIIATNLYRAEETVSCKHPGRFQEWVTDARFRLTQTRKTGSSKFQNIRMSDLCHSVDGDTKERMEGELRNKPRKKITAWEELLLAVDG</sequence>
<keyword evidence="3" id="KW-0274">FAD</keyword>
<dbReference type="Gene3D" id="3.40.50.720">
    <property type="entry name" value="NAD(P)-binding Rossmann-like Domain"/>
    <property type="match status" value="1"/>
</dbReference>
<evidence type="ECO:0000256" key="1">
    <source>
        <dbReference type="ARBA" id="ARBA00001974"/>
    </source>
</evidence>
<reference evidence="6" key="1">
    <citation type="journal article" date="2017" name="Gigascience">
        <title>The genome draft of coconut (Cocos nucifera).</title>
        <authorList>
            <person name="Xiao Y."/>
            <person name="Xu P."/>
            <person name="Fan H."/>
            <person name="Baudouin L."/>
            <person name="Xia W."/>
            <person name="Bocs S."/>
            <person name="Xu J."/>
            <person name="Li Q."/>
            <person name="Guo A."/>
            <person name="Zhou L."/>
            <person name="Li J."/>
            <person name="Wu Y."/>
            <person name="Ma Z."/>
            <person name="Armero A."/>
            <person name="Issali A.E."/>
            <person name="Liu N."/>
            <person name="Peng M."/>
            <person name="Yang Y."/>
        </authorList>
    </citation>
    <scope>NUCLEOTIDE SEQUENCE</scope>
    <source>
        <tissue evidence="6">Spear leaf of Hainan Tall coconut</tissue>
    </source>
</reference>
<evidence type="ECO:0000256" key="4">
    <source>
        <dbReference type="ARBA" id="ARBA00022857"/>
    </source>
</evidence>
<accession>A0A8K0MZ13</accession>
<dbReference type="PANTHER" id="PTHR48467">
    <property type="entry name" value="GLUTAMATE SYNTHASE 1 [NADH], CHLOROPLASTIC-LIKE"/>
    <property type="match status" value="1"/>
</dbReference>
<keyword evidence="5" id="KW-0560">Oxidoreductase</keyword>
<keyword evidence="4" id="KW-0521">NADP</keyword>
<dbReference type="AlphaFoldDB" id="A0A8K0MZ13"/>
<dbReference type="GO" id="GO:0016491">
    <property type="term" value="F:oxidoreductase activity"/>
    <property type="evidence" value="ECO:0007669"/>
    <property type="project" value="UniProtKB-KW"/>
</dbReference>
<reference evidence="6" key="2">
    <citation type="submission" date="2019-07" db="EMBL/GenBank/DDBJ databases">
        <authorList>
            <person name="Yang Y."/>
            <person name="Bocs S."/>
            <person name="Baudouin L."/>
        </authorList>
    </citation>
    <scope>NUCLEOTIDE SEQUENCE</scope>
    <source>
        <tissue evidence="6">Spear leaf of Hainan Tall coconut</tissue>
    </source>
</reference>
<evidence type="ECO:0000256" key="2">
    <source>
        <dbReference type="ARBA" id="ARBA00022630"/>
    </source>
</evidence>
<dbReference type="OrthoDB" id="333024at2759"/>
<protein>
    <submittedName>
        <fullName evidence="6">NADPH:adrenodoxin oxidoreductase, mitochondrial</fullName>
    </submittedName>
</protein>
<proteinExistence type="predicted"/>
<dbReference type="Proteomes" id="UP000797356">
    <property type="component" value="Chromosome 3"/>
</dbReference>
<evidence type="ECO:0000313" key="6">
    <source>
        <dbReference type="EMBL" id="KAG1335065.1"/>
    </source>
</evidence>
<keyword evidence="7" id="KW-1185">Reference proteome</keyword>
<organism evidence="6 7">
    <name type="scientific">Cocos nucifera</name>
    <name type="common">Coconut palm</name>
    <dbReference type="NCBI Taxonomy" id="13894"/>
    <lineage>
        <taxon>Eukaryota</taxon>
        <taxon>Viridiplantae</taxon>
        <taxon>Streptophyta</taxon>
        <taxon>Embryophyta</taxon>
        <taxon>Tracheophyta</taxon>
        <taxon>Spermatophyta</taxon>
        <taxon>Magnoliopsida</taxon>
        <taxon>Liliopsida</taxon>
        <taxon>Arecaceae</taxon>
        <taxon>Arecoideae</taxon>
        <taxon>Cocoseae</taxon>
        <taxon>Attaleinae</taxon>
        <taxon>Cocos</taxon>
    </lineage>
</organism>
<keyword evidence="2" id="KW-0285">Flavoprotein</keyword>
<dbReference type="PANTHER" id="PTHR48467:SF1">
    <property type="entry name" value="GLUTAMATE SYNTHASE 1 [NADH], CHLOROPLASTIC-LIKE"/>
    <property type="match status" value="1"/>
</dbReference>
<dbReference type="SUPFAM" id="SSF51971">
    <property type="entry name" value="Nucleotide-binding domain"/>
    <property type="match status" value="1"/>
</dbReference>
<evidence type="ECO:0000313" key="7">
    <source>
        <dbReference type="Proteomes" id="UP000797356"/>
    </source>
</evidence>
<dbReference type="InterPro" id="IPR055275">
    <property type="entry name" value="Ferredox_Rdtase"/>
</dbReference>
<comment type="caution">
    <text evidence="6">The sequence shown here is derived from an EMBL/GenBank/DDBJ whole genome shotgun (WGS) entry which is preliminary data.</text>
</comment>
<dbReference type="EMBL" id="CM017874">
    <property type="protein sequence ID" value="KAG1335065.1"/>
    <property type="molecule type" value="Genomic_DNA"/>
</dbReference>
<name>A0A8K0MZ13_COCNU</name>
<dbReference type="InterPro" id="IPR036188">
    <property type="entry name" value="FAD/NAD-bd_sf"/>
</dbReference>
<gene>
    <name evidence="6" type="ORF">COCNU_03G011840</name>
</gene>
<dbReference type="Gene3D" id="3.50.50.60">
    <property type="entry name" value="FAD/NAD(P)-binding domain"/>
    <property type="match status" value="1"/>
</dbReference>
<comment type="cofactor">
    <cofactor evidence="1">
        <name>FAD</name>
        <dbReference type="ChEBI" id="CHEBI:57692"/>
    </cofactor>
</comment>